<dbReference type="GO" id="GO:0000122">
    <property type="term" value="P:negative regulation of transcription by RNA polymerase II"/>
    <property type="evidence" value="ECO:0007669"/>
    <property type="project" value="TreeGrafter"/>
</dbReference>
<dbReference type="Pfam" id="PF00515">
    <property type="entry name" value="TPR_1"/>
    <property type="match status" value="1"/>
</dbReference>
<feature type="repeat" description="TPR" evidence="9">
    <location>
        <begin position="153"/>
        <end position="186"/>
    </location>
</feature>
<feature type="repeat" description="TPR" evidence="9">
    <location>
        <begin position="117"/>
        <end position="150"/>
    </location>
</feature>
<protein>
    <submittedName>
        <fullName evidence="11">TPR-like protein</fullName>
    </submittedName>
</protein>
<dbReference type="GO" id="GO:0031490">
    <property type="term" value="F:chromatin DNA binding"/>
    <property type="evidence" value="ECO:0007669"/>
    <property type="project" value="TreeGrafter"/>
</dbReference>
<evidence type="ECO:0000256" key="4">
    <source>
        <dbReference type="ARBA" id="ARBA00022803"/>
    </source>
</evidence>
<feature type="compositionally biased region" description="Basic and acidic residues" evidence="10">
    <location>
        <begin position="801"/>
        <end position="820"/>
    </location>
</feature>
<feature type="compositionally biased region" description="Basic and acidic residues" evidence="10">
    <location>
        <begin position="716"/>
        <end position="743"/>
    </location>
</feature>
<feature type="region of interest" description="Disordered" evidence="10">
    <location>
        <begin position="415"/>
        <end position="862"/>
    </location>
</feature>
<dbReference type="PANTHER" id="PTHR14017">
    <property type="entry name" value="LYSINE-SPECIFIC DEMETHYLASE"/>
    <property type="match status" value="1"/>
</dbReference>
<dbReference type="STRING" id="1448308.A0A2T2NDP4"/>
<dbReference type="AlphaFoldDB" id="A0A2T2NDP4"/>
<feature type="compositionally biased region" description="Low complexity" evidence="10">
    <location>
        <begin position="9"/>
        <end position="25"/>
    </location>
</feature>
<feature type="compositionally biased region" description="Pro residues" evidence="10">
    <location>
        <begin position="617"/>
        <end position="626"/>
    </location>
</feature>
<dbReference type="PANTHER" id="PTHR14017:SF1">
    <property type="entry name" value="LD02225P"/>
    <property type="match status" value="1"/>
</dbReference>
<feature type="repeat" description="TPR" evidence="9">
    <location>
        <begin position="333"/>
        <end position="366"/>
    </location>
</feature>
<evidence type="ECO:0000256" key="5">
    <source>
        <dbReference type="ARBA" id="ARBA00023015"/>
    </source>
</evidence>
<comment type="similarity">
    <text evidence="8">Belongs to the CYC8/SSN6 family.</text>
</comment>
<comment type="subcellular location">
    <subcellularLocation>
        <location evidence="1">Nucleus</location>
    </subcellularLocation>
</comment>
<feature type="repeat" description="TPR" evidence="9">
    <location>
        <begin position="299"/>
        <end position="332"/>
    </location>
</feature>
<dbReference type="GO" id="GO:0005634">
    <property type="term" value="C:nucleus"/>
    <property type="evidence" value="ECO:0007669"/>
    <property type="project" value="UniProtKB-SubCell"/>
</dbReference>
<evidence type="ECO:0000256" key="9">
    <source>
        <dbReference type="PROSITE-ProRule" id="PRU00339"/>
    </source>
</evidence>
<evidence type="ECO:0000256" key="6">
    <source>
        <dbReference type="ARBA" id="ARBA00023163"/>
    </source>
</evidence>
<feature type="compositionally biased region" description="Low complexity" evidence="10">
    <location>
        <begin position="444"/>
        <end position="454"/>
    </location>
</feature>
<dbReference type="SUPFAM" id="SSF48452">
    <property type="entry name" value="TPR-like"/>
    <property type="match status" value="2"/>
</dbReference>
<feature type="repeat" description="TPR" evidence="9">
    <location>
        <begin position="190"/>
        <end position="223"/>
    </location>
</feature>
<dbReference type="EMBL" id="KZ678139">
    <property type="protein sequence ID" value="PSN63561.1"/>
    <property type="molecule type" value="Genomic_DNA"/>
</dbReference>
<feature type="compositionally biased region" description="Low complexity" evidence="10">
    <location>
        <begin position="548"/>
        <end position="564"/>
    </location>
</feature>
<keyword evidence="4 9" id="KW-0802">TPR repeat</keyword>
<feature type="region of interest" description="Disordered" evidence="10">
    <location>
        <begin position="1"/>
        <end position="37"/>
    </location>
</feature>
<dbReference type="Proteomes" id="UP000240883">
    <property type="component" value="Unassembled WGS sequence"/>
</dbReference>
<dbReference type="FunFam" id="1.25.40.10:FF:000078">
    <property type="entry name" value="Transcriptional corepressor Cyc8"/>
    <property type="match status" value="1"/>
</dbReference>
<evidence type="ECO:0000256" key="7">
    <source>
        <dbReference type="ARBA" id="ARBA00023242"/>
    </source>
</evidence>
<dbReference type="Gene3D" id="1.25.40.10">
    <property type="entry name" value="Tetratricopeptide repeat domain"/>
    <property type="match status" value="3"/>
</dbReference>
<evidence type="ECO:0000256" key="8">
    <source>
        <dbReference type="ARBA" id="ARBA00061082"/>
    </source>
</evidence>
<feature type="compositionally biased region" description="Pro residues" evidence="10">
    <location>
        <begin position="455"/>
        <end position="465"/>
    </location>
</feature>
<dbReference type="FunFam" id="1.25.40.10:FF:000403">
    <property type="entry name" value="General transcriptional repressor, putative"/>
    <property type="match status" value="1"/>
</dbReference>
<keyword evidence="3" id="KW-0677">Repeat</keyword>
<name>A0A2T2NDP4_CORCC</name>
<sequence length="862" mass="95942">MASHQQPSPTAGIPPHHGAPHPGYPQVNGHPPQLNQPRTASQYLASLTESVWTQLGSLSEQMQDLDGARQCYEHALKHNAWSVPAMQGIACIYRAQDQFPQAVEHLRTILKVDPANGEVWGSLGHCYLMMDDLQQAYSAYQQALYHLSDPKEPKLWYGIGILYDRYGSLEHAEEAFSQVMRMEPNFEKANEIYFRLGIIYKQQQKFNQSLDCFKYIVTNPPRPLTEEDIWFQIGHVYEQQKEFDNAKGAYRRVLERDPNHAKVLQQLGWLHHQQSTNYASQEQAIEYLEKSVASDQTDAQSWYLLGRCYMSQQKYPKAYEAYQQAVYRDGRNPTFWCSIGVLYYQINQYRDALDAYSRAIRLNPNISEVWYDLGTLYESCNNQTADALDAYQRAADLDPSNVHIKARLQLLQNGQSSAGVPNQGSAPVPQDVHPQAYQPASIHGPAAPQWGAPQPQQPPQGPAPPALGTASEWNRPLAQIREPGLPPQQLNPYDQREGIRPPTQHAPQRPASPRQEPMRPYQDPPRPPTNGPGPSGPTGPPGPPGPPLRRGLSPSPKTHHVAPSPYHPAPPPQLTPQSSQAQPQLPPHQPQQQPQQQQQPPPNRISNPNYGPHASSVPPPPPPPPTGLNGPSSQSQGPLPPYGRMGSPAPEVRPIVENRAGSPRNGYQGPYQHHPDPSSGGGIASGAPPPASALAAEAAAREREDRPPTAPPKRHREWEENDHINPKPPTNDEKRQKLDEPHSRRPSPPHRLSSPQVPRHSPQDAPDARRFNDGYHPSEAAHHPPSLPPMNAAQPLPRMSETPKQERPEHHEPAARHMDVDENYDDEGEEAKPSVTKSERESPRNPPTNGLAHAPTPVEQKS</sequence>
<keyword evidence="2" id="KW-0678">Repressor</keyword>
<feature type="repeat" description="TPR" evidence="9">
    <location>
        <begin position="83"/>
        <end position="116"/>
    </location>
</feature>
<feature type="compositionally biased region" description="Pro residues" evidence="10">
    <location>
        <begin position="522"/>
        <end position="547"/>
    </location>
</feature>
<evidence type="ECO:0000256" key="10">
    <source>
        <dbReference type="SAM" id="MobiDB-lite"/>
    </source>
</evidence>
<accession>A0A2T2NDP4</accession>
<dbReference type="InterPro" id="IPR011990">
    <property type="entry name" value="TPR-like_helical_dom_sf"/>
</dbReference>
<dbReference type="Pfam" id="PF14559">
    <property type="entry name" value="TPR_19"/>
    <property type="match status" value="1"/>
</dbReference>
<dbReference type="InterPro" id="IPR019734">
    <property type="entry name" value="TPR_rpt"/>
</dbReference>
<gene>
    <name evidence="11" type="ORF">BS50DRAFT_557614</name>
</gene>
<feature type="compositionally biased region" description="Polar residues" evidence="10">
    <location>
        <begin position="415"/>
        <end position="425"/>
    </location>
</feature>
<keyword evidence="6" id="KW-0804">Transcription</keyword>
<keyword evidence="5" id="KW-0805">Transcription regulation</keyword>
<feature type="repeat" description="TPR" evidence="9">
    <location>
        <begin position="227"/>
        <end position="260"/>
    </location>
</feature>
<dbReference type="GO" id="GO:0017053">
    <property type="term" value="C:transcription repressor complex"/>
    <property type="evidence" value="ECO:0007669"/>
    <property type="project" value="TreeGrafter"/>
</dbReference>
<evidence type="ECO:0000256" key="1">
    <source>
        <dbReference type="ARBA" id="ARBA00004123"/>
    </source>
</evidence>
<dbReference type="InterPro" id="IPR051630">
    <property type="entry name" value="Corepressor-Demethylase"/>
</dbReference>
<proteinExistence type="inferred from homology"/>
<dbReference type="PROSITE" id="PS50293">
    <property type="entry name" value="TPR_REGION"/>
    <property type="match status" value="2"/>
</dbReference>
<evidence type="ECO:0000256" key="3">
    <source>
        <dbReference type="ARBA" id="ARBA00022737"/>
    </source>
</evidence>
<keyword evidence="7" id="KW-0539">Nucleus</keyword>
<evidence type="ECO:0000313" key="12">
    <source>
        <dbReference type="Proteomes" id="UP000240883"/>
    </source>
</evidence>
<reference evidence="11 12" key="1">
    <citation type="journal article" date="2018" name="Front. Microbiol.">
        <title>Genome-Wide Analysis of Corynespora cassiicola Leaf Fall Disease Putative Effectors.</title>
        <authorList>
            <person name="Lopez D."/>
            <person name="Ribeiro S."/>
            <person name="Label P."/>
            <person name="Fumanal B."/>
            <person name="Venisse J.S."/>
            <person name="Kohler A."/>
            <person name="de Oliveira R.R."/>
            <person name="Labutti K."/>
            <person name="Lipzen A."/>
            <person name="Lail K."/>
            <person name="Bauer D."/>
            <person name="Ohm R.A."/>
            <person name="Barry K.W."/>
            <person name="Spatafora J."/>
            <person name="Grigoriev I.V."/>
            <person name="Martin F.M."/>
            <person name="Pujade-Renaud V."/>
        </authorList>
    </citation>
    <scope>NUCLEOTIDE SEQUENCE [LARGE SCALE GENOMIC DNA]</scope>
    <source>
        <strain evidence="11 12">Philippines</strain>
    </source>
</reference>
<dbReference type="Pfam" id="PF12895">
    <property type="entry name" value="ANAPC3"/>
    <property type="match status" value="1"/>
</dbReference>
<evidence type="ECO:0000256" key="2">
    <source>
        <dbReference type="ARBA" id="ARBA00022491"/>
    </source>
</evidence>
<dbReference type="GO" id="GO:0000978">
    <property type="term" value="F:RNA polymerase II cis-regulatory region sequence-specific DNA binding"/>
    <property type="evidence" value="ECO:0007669"/>
    <property type="project" value="TreeGrafter"/>
</dbReference>
<feature type="compositionally biased region" description="Pro residues" evidence="10">
    <location>
        <begin position="565"/>
        <end position="574"/>
    </location>
</feature>
<evidence type="ECO:0000313" key="11">
    <source>
        <dbReference type="EMBL" id="PSN63561.1"/>
    </source>
</evidence>
<keyword evidence="12" id="KW-1185">Reference proteome</keyword>
<dbReference type="OrthoDB" id="418911at2759"/>
<dbReference type="PROSITE" id="PS50005">
    <property type="entry name" value="TPR"/>
    <property type="match status" value="7"/>
</dbReference>
<dbReference type="SMART" id="SM00028">
    <property type="entry name" value="TPR"/>
    <property type="match status" value="10"/>
</dbReference>
<dbReference type="Pfam" id="PF13181">
    <property type="entry name" value="TPR_8"/>
    <property type="match status" value="1"/>
</dbReference>
<organism evidence="11 12">
    <name type="scientific">Corynespora cassiicola Philippines</name>
    <dbReference type="NCBI Taxonomy" id="1448308"/>
    <lineage>
        <taxon>Eukaryota</taxon>
        <taxon>Fungi</taxon>
        <taxon>Dikarya</taxon>
        <taxon>Ascomycota</taxon>
        <taxon>Pezizomycotina</taxon>
        <taxon>Dothideomycetes</taxon>
        <taxon>Pleosporomycetidae</taxon>
        <taxon>Pleosporales</taxon>
        <taxon>Corynesporascaceae</taxon>
        <taxon>Corynespora</taxon>
    </lineage>
</organism>